<feature type="compositionally biased region" description="Low complexity" evidence="1">
    <location>
        <begin position="124"/>
        <end position="161"/>
    </location>
</feature>
<feature type="region of interest" description="Disordered" evidence="1">
    <location>
        <begin position="206"/>
        <end position="226"/>
    </location>
</feature>
<dbReference type="Proteomes" id="UP000023152">
    <property type="component" value="Unassembled WGS sequence"/>
</dbReference>
<keyword evidence="3" id="KW-1185">Reference proteome</keyword>
<gene>
    <name evidence="2" type="ORF">RFI_03458</name>
</gene>
<accession>X6P521</accession>
<feature type="region of interest" description="Disordered" evidence="1">
    <location>
        <begin position="124"/>
        <end position="163"/>
    </location>
</feature>
<evidence type="ECO:0000256" key="1">
    <source>
        <dbReference type="SAM" id="MobiDB-lite"/>
    </source>
</evidence>
<organism evidence="2 3">
    <name type="scientific">Reticulomyxa filosa</name>
    <dbReference type="NCBI Taxonomy" id="46433"/>
    <lineage>
        <taxon>Eukaryota</taxon>
        <taxon>Sar</taxon>
        <taxon>Rhizaria</taxon>
        <taxon>Retaria</taxon>
        <taxon>Foraminifera</taxon>
        <taxon>Monothalamids</taxon>
        <taxon>Reticulomyxidae</taxon>
        <taxon>Reticulomyxa</taxon>
    </lineage>
</organism>
<sequence length="400" mass="44147">MQYLNSSIIHAAVYDSAKQSLLYVGNTGLFLQKYNSPSSSLVDTIGIYNGIDVQRCNGTTDSNKYVMMATADEVFVYDIESKSNSTYKVKGFPSKKISGLITLGTPCCNICRNSSNLLYRCTDTGSPTSQPTTHSPSTTLVPTQTPTSNPTALTSSLTTSTMQGRHQTLAWEKQTRAMIHSSRVPGNFVRNEIALSNGDPRRRTISLLEKDDPQNTGSKDNAVMKGTKTTQGLSALDKGTQEVVQDIITDDFITRGDLASVALSEAPTLSNKNIQEEGEGRGVEGQKSTSGNDDKDEENSTELRGDVTTTGDDEDLREFLKEIGLQQYYDKMCKRGWTLNRLLNSHDGTPKSIEQFKTKMGHDFQMSLRERIHLTTSIKNKRLQLYQEGYNTNDGTATHT</sequence>
<name>X6P521_RETFI</name>
<feature type="compositionally biased region" description="Basic and acidic residues" evidence="1">
    <location>
        <begin position="274"/>
        <end position="284"/>
    </location>
</feature>
<reference evidence="2 3" key="1">
    <citation type="journal article" date="2013" name="Curr. Biol.">
        <title>The Genome of the Foraminiferan Reticulomyxa filosa.</title>
        <authorList>
            <person name="Glockner G."/>
            <person name="Hulsmann N."/>
            <person name="Schleicher M."/>
            <person name="Noegel A.A."/>
            <person name="Eichinger L."/>
            <person name="Gallinger C."/>
            <person name="Pawlowski J."/>
            <person name="Sierra R."/>
            <person name="Euteneuer U."/>
            <person name="Pillet L."/>
            <person name="Moustafa A."/>
            <person name="Platzer M."/>
            <person name="Groth M."/>
            <person name="Szafranski K."/>
            <person name="Schliwa M."/>
        </authorList>
    </citation>
    <scope>NUCLEOTIDE SEQUENCE [LARGE SCALE GENOMIC DNA]</scope>
</reference>
<dbReference type="AlphaFoldDB" id="X6P521"/>
<evidence type="ECO:0000313" key="2">
    <source>
        <dbReference type="EMBL" id="ETO33645.1"/>
    </source>
</evidence>
<protein>
    <submittedName>
        <fullName evidence="2">Uncharacterized protein</fullName>
    </submittedName>
</protein>
<dbReference type="EMBL" id="ASPP01003235">
    <property type="protein sequence ID" value="ETO33645.1"/>
    <property type="molecule type" value="Genomic_DNA"/>
</dbReference>
<feature type="region of interest" description="Disordered" evidence="1">
    <location>
        <begin position="269"/>
        <end position="311"/>
    </location>
</feature>
<evidence type="ECO:0000313" key="3">
    <source>
        <dbReference type="Proteomes" id="UP000023152"/>
    </source>
</evidence>
<comment type="caution">
    <text evidence="2">The sequence shown here is derived from an EMBL/GenBank/DDBJ whole genome shotgun (WGS) entry which is preliminary data.</text>
</comment>
<proteinExistence type="predicted"/>